<dbReference type="Proteomes" id="UP000008810">
    <property type="component" value="Chromosome 1"/>
</dbReference>
<reference evidence="3" key="3">
    <citation type="submission" date="2018-08" db="UniProtKB">
        <authorList>
            <consortium name="EnsemblPlants"/>
        </authorList>
    </citation>
    <scope>IDENTIFICATION</scope>
    <source>
        <strain evidence="3">cv. Bd21</strain>
    </source>
</reference>
<evidence type="ECO:0000313" key="3">
    <source>
        <dbReference type="EnsemblPlants" id="PNT76194"/>
    </source>
</evidence>
<evidence type="ECO:0000256" key="1">
    <source>
        <dbReference type="SAM" id="MobiDB-lite"/>
    </source>
</evidence>
<reference evidence="2 3" key="1">
    <citation type="journal article" date="2010" name="Nature">
        <title>Genome sequencing and analysis of the model grass Brachypodium distachyon.</title>
        <authorList>
            <consortium name="International Brachypodium Initiative"/>
        </authorList>
    </citation>
    <scope>NUCLEOTIDE SEQUENCE [LARGE SCALE GENOMIC DNA]</scope>
    <source>
        <strain evidence="2 3">Bd21</strain>
    </source>
</reference>
<gene>
    <name evidence="2" type="ORF">BRADI_1g45570v3</name>
</gene>
<dbReference type="EMBL" id="CM000880">
    <property type="protein sequence ID" value="PNT76194.1"/>
    <property type="molecule type" value="Genomic_DNA"/>
</dbReference>
<name>A0A2K2DPJ8_BRADI</name>
<keyword evidence="4" id="KW-1185">Reference proteome</keyword>
<feature type="region of interest" description="Disordered" evidence="1">
    <location>
        <begin position="1"/>
        <end position="33"/>
    </location>
</feature>
<dbReference type="EnsemblPlants" id="PNT76194">
    <property type="protein sequence ID" value="PNT76194"/>
    <property type="gene ID" value="BRADI_1g45570v3"/>
</dbReference>
<proteinExistence type="predicted"/>
<accession>A0A2K2DPJ8</accession>
<feature type="region of interest" description="Disordered" evidence="1">
    <location>
        <begin position="45"/>
        <end position="94"/>
    </location>
</feature>
<sequence>MSSGYRASEQHISMAERGLYGTKSEPRRRPLSAQKPLFLPSVVLSFSSDHNPKPSTAMYHKPSPASESRSLNPPGGELPIHLPVPEGRGGELPL</sequence>
<dbReference type="AlphaFoldDB" id="A0A2K2DPJ8"/>
<evidence type="ECO:0000313" key="2">
    <source>
        <dbReference type="EMBL" id="PNT76194.1"/>
    </source>
</evidence>
<dbReference type="InParanoid" id="A0A2K2DPJ8"/>
<dbReference type="Gramene" id="PNT76194">
    <property type="protein sequence ID" value="PNT76194"/>
    <property type="gene ID" value="BRADI_1g45570v3"/>
</dbReference>
<organism evidence="2">
    <name type="scientific">Brachypodium distachyon</name>
    <name type="common">Purple false brome</name>
    <name type="synonym">Trachynia distachya</name>
    <dbReference type="NCBI Taxonomy" id="15368"/>
    <lineage>
        <taxon>Eukaryota</taxon>
        <taxon>Viridiplantae</taxon>
        <taxon>Streptophyta</taxon>
        <taxon>Embryophyta</taxon>
        <taxon>Tracheophyta</taxon>
        <taxon>Spermatophyta</taxon>
        <taxon>Magnoliopsida</taxon>
        <taxon>Liliopsida</taxon>
        <taxon>Poales</taxon>
        <taxon>Poaceae</taxon>
        <taxon>BOP clade</taxon>
        <taxon>Pooideae</taxon>
        <taxon>Stipodae</taxon>
        <taxon>Brachypodieae</taxon>
        <taxon>Brachypodium</taxon>
    </lineage>
</organism>
<protein>
    <submittedName>
        <fullName evidence="2 3">Uncharacterized protein</fullName>
    </submittedName>
</protein>
<evidence type="ECO:0000313" key="4">
    <source>
        <dbReference type="Proteomes" id="UP000008810"/>
    </source>
</evidence>
<reference evidence="2" key="2">
    <citation type="submission" date="2017-06" db="EMBL/GenBank/DDBJ databases">
        <title>WGS assembly of Brachypodium distachyon.</title>
        <authorList>
            <consortium name="The International Brachypodium Initiative"/>
            <person name="Lucas S."/>
            <person name="Harmon-Smith M."/>
            <person name="Lail K."/>
            <person name="Tice H."/>
            <person name="Grimwood J."/>
            <person name="Bruce D."/>
            <person name="Barry K."/>
            <person name="Shu S."/>
            <person name="Lindquist E."/>
            <person name="Wang M."/>
            <person name="Pitluck S."/>
            <person name="Vogel J.P."/>
            <person name="Garvin D.F."/>
            <person name="Mockler T.C."/>
            <person name="Schmutz J."/>
            <person name="Rokhsar D."/>
            <person name="Bevan M.W."/>
        </authorList>
    </citation>
    <scope>NUCLEOTIDE SEQUENCE</scope>
    <source>
        <strain evidence="2">Bd21</strain>
    </source>
</reference>